<sequence>MTDTLTIRAYRLGEFILDLERQSLSGPGGEIELRPKSWNMLRYLAEHAGSLVSKDDLRLAIWGHSVVTEASITQCIVDIRRALGDDERSQLRTIPRRGYLLETPVSPLESATGVKARVPRVRRAASLGAALAMTVALALLSSPREEPAVPASPTTPVIAVMPFEDLGPEGSDAWFGDGLAEETLDSLTRLKGVHVIARTSSFSLRGQPLDVRQIADRLNASHVLEGSVRRVGDQARITAQLIDGDNARHLWSQTFDITMDDVFDVQQGIARSLADVLELEFLDPQAQPTSAMAAEAWAHYRRGLFLYNRRNPGDLELARQAYENAIKADPSHGLSWAGISAIHHLEIYSGEHPARSLRMMAETASRALELAPNDATVLMRAACAAIKRGDWIRADALFNHARQVAPDDPLLLAVQAGRLFESNDMDAALDLQRRAAALNPLAMSTMYNLVVMETFAGNYQAALDLYETLHAMNPGSAAAVSNDAAIALLSLGNVERALSVLAAVGHTDPGSQAVQVVALEAAGDSAGAGLAFNELVNSATTYEDRLAIASVHAWRGATNEALDHLRDALQMAQADAPTNWSRYQLLLSSTLFSRISGHPDFRQHHAEVVALDRLAVQRLAAEADALELPELALNFPREPSPAH</sequence>
<organism evidence="4 5">
    <name type="scientific">Marinihelvus fidelis</name>
    <dbReference type="NCBI Taxonomy" id="2613842"/>
    <lineage>
        <taxon>Bacteria</taxon>
        <taxon>Pseudomonadati</taxon>
        <taxon>Pseudomonadota</taxon>
        <taxon>Gammaproteobacteria</taxon>
        <taxon>Chromatiales</taxon>
        <taxon>Wenzhouxiangellaceae</taxon>
        <taxon>Marinihelvus</taxon>
    </lineage>
</organism>
<reference evidence="4 5" key="1">
    <citation type="submission" date="2019-09" db="EMBL/GenBank/DDBJ databases">
        <title>Wenzhouxiangella sp. Genome sequencing and assembly.</title>
        <authorList>
            <person name="Zhang R."/>
        </authorList>
    </citation>
    <scope>NUCLEOTIDE SEQUENCE [LARGE SCALE GENOMIC DNA]</scope>
    <source>
        <strain evidence="4 5">W260</strain>
    </source>
</reference>
<dbReference type="InterPro" id="IPR001867">
    <property type="entry name" value="OmpR/PhoB-type_DNA-bd"/>
</dbReference>
<keyword evidence="5" id="KW-1185">Reference proteome</keyword>
<dbReference type="InterPro" id="IPR011990">
    <property type="entry name" value="TPR-like_helical_dom_sf"/>
</dbReference>
<dbReference type="Pfam" id="PF14559">
    <property type="entry name" value="TPR_19"/>
    <property type="match status" value="1"/>
</dbReference>
<comment type="caution">
    <text evidence="4">The sequence shown here is derived from an EMBL/GenBank/DDBJ whole genome shotgun (WGS) entry which is preliminary data.</text>
</comment>
<dbReference type="GO" id="GO:0003677">
    <property type="term" value="F:DNA binding"/>
    <property type="evidence" value="ECO:0007669"/>
    <property type="project" value="UniProtKB-UniRule"/>
</dbReference>
<dbReference type="InterPro" id="IPR019734">
    <property type="entry name" value="TPR_rpt"/>
</dbReference>
<protein>
    <submittedName>
        <fullName evidence="4">Tetratricopeptide repeat protein</fullName>
    </submittedName>
</protein>
<evidence type="ECO:0000259" key="3">
    <source>
        <dbReference type="PROSITE" id="PS51755"/>
    </source>
</evidence>
<dbReference type="Gene3D" id="1.25.40.10">
    <property type="entry name" value="Tetratricopeptide repeat domain"/>
    <property type="match status" value="2"/>
</dbReference>
<name>A0A5N0TG33_9GAMM</name>
<evidence type="ECO:0000256" key="1">
    <source>
        <dbReference type="ARBA" id="ARBA00023125"/>
    </source>
</evidence>
<dbReference type="CDD" id="cd00383">
    <property type="entry name" value="trans_reg_C"/>
    <property type="match status" value="1"/>
</dbReference>
<dbReference type="Pfam" id="PF00486">
    <property type="entry name" value="Trans_reg_C"/>
    <property type="match status" value="1"/>
</dbReference>
<dbReference type="SUPFAM" id="SSF48452">
    <property type="entry name" value="TPR-like"/>
    <property type="match status" value="1"/>
</dbReference>
<dbReference type="EMBL" id="VYXP01000002">
    <property type="protein sequence ID" value="KAA9133438.1"/>
    <property type="molecule type" value="Genomic_DNA"/>
</dbReference>
<dbReference type="GO" id="GO:0006355">
    <property type="term" value="P:regulation of DNA-templated transcription"/>
    <property type="evidence" value="ECO:0007669"/>
    <property type="project" value="InterPro"/>
</dbReference>
<feature type="domain" description="OmpR/PhoB-type" evidence="3">
    <location>
        <begin position="7"/>
        <end position="103"/>
    </location>
</feature>
<proteinExistence type="predicted"/>
<dbReference type="SUPFAM" id="SSF46894">
    <property type="entry name" value="C-terminal effector domain of the bipartite response regulators"/>
    <property type="match status" value="1"/>
</dbReference>
<dbReference type="RefSeq" id="WP_150862999.1">
    <property type="nucleotide sequence ID" value="NZ_VYXP01000002.1"/>
</dbReference>
<feature type="DNA-binding region" description="OmpR/PhoB-type" evidence="2">
    <location>
        <begin position="7"/>
        <end position="103"/>
    </location>
</feature>
<dbReference type="AlphaFoldDB" id="A0A5N0TG33"/>
<gene>
    <name evidence="4" type="ORF">F3N42_03555</name>
</gene>
<dbReference type="PROSITE" id="PS51755">
    <property type="entry name" value="OMPR_PHOB"/>
    <property type="match status" value="1"/>
</dbReference>
<evidence type="ECO:0000313" key="4">
    <source>
        <dbReference type="EMBL" id="KAA9133438.1"/>
    </source>
</evidence>
<dbReference type="GO" id="GO:0000160">
    <property type="term" value="P:phosphorelay signal transduction system"/>
    <property type="evidence" value="ECO:0007669"/>
    <property type="project" value="InterPro"/>
</dbReference>
<accession>A0A5N0TG33</accession>
<dbReference type="SMART" id="SM00862">
    <property type="entry name" value="Trans_reg_C"/>
    <property type="match status" value="1"/>
</dbReference>
<dbReference type="SMART" id="SM00028">
    <property type="entry name" value="TPR"/>
    <property type="match status" value="4"/>
</dbReference>
<evidence type="ECO:0000256" key="2">
    <source>
        <dbReference type="PROSITE-ProRule" id="PRU01091"/>
    </source>
</evidence>
<keyword evidence="1 2" id="KW-0238">DNA-binding</keyword>
<dbReference type="InterPro" id="IPR016032">
    <property type="entry name" value="Sig_transdc_resp-reg_C-effctor"/>
</dbReference>
<dbReference type="Proteomes" id="UP000325372">
    <property type="component" value="Unassembled WGS sequence"/>
</dbReference>
<dbReference type="InterPro" id="IPR036388">
    <property type="entry name" value="WH-like_DNA-bd_sf"/>
</dbReference>
<evidence type="ECO:0000313" key="5">
    <source>
        <dbReference type="Proteomes" id="UP000325372"/>
    </source>
</evidence>
<dbReference type="Gene3D" id="1.10.10.10">
    <property type="entry name" value="Winged helix-like DNA-binding domain superfamily/Winged helix DNA-binding domain"/>
    <property type="match status" value="1"/>
</dbReference>